<keyword evidence="1 5" id="KW-0238">DNA-binding</keyword>
<evidence type="ECO:0000313" key="5">
    <source>
        <dbReference type="EMBL" id="NYD32236.1"/>
    </source>
</evidence>
<keyword evidence="6" id="KW-1185">Reference proteome</keyword>
<dbReference type="SMART" id="SM00448">
    <property type="entry name" value="REC"/>
    <property type="match status" value="1"/>
</dbReference>
<dbReference type="SUPFAM" id="SSF46894">
    <property type="entry name" value="C-terminal effector domain of the bipartite response regulators"/>
    <property type="match status" value="1"/>
</dbReference>
<dbReference type="GO" id="GO:0006355">
    <property type="term" value="P:regulation of DNA-templated transcription"/>
    <property type="evidence" value="ECO:0007669"/>
    <property type="project" value="InterPro"/>
</dbReference>
<dbReference type="InterPro" id="IPR001789">
    <property type="entry name" value="Sig_transdc_resp-reg_receiver"/>
</dbReference>
<dbReference type="Gene3D" id="3.40.50.2300">
    <property type="match status" value="1"/>
</dbReference>
<protein>
    <submittedName>
        <fullName evidence="5">DNA-binding NarL/FixJ family response regulator</fullName>
    </submittedName>
</protein>
<dbReference type="SMART" id="SM00421">
    <property type="entry name" value="HTH_LUXR"/>
    <property type="match status" value="1"/>
</dbReference>
<dbReference type="AlphaFoldDB" id="A0A852RSP6"/>
<reference evidence="5 6" key="1">
    <citation type="submission" date="2020-07" db="EMBL/GenBank/DDBJ databases">
        <title>Sequencing the genomes of 1000 actinobacteria strains.</title>
        <authorList>
            <person name="Klenk H.-P."/>
        </authorList>
    </citation>
    <scope>NUCLEOTIDE SEQUENCE [LARGE SCALE GENOMIC DNA]</scope>
    <source>
        <strain evidence="5 6">DSM 19082</strain>
    </source>
</reference>
<dbReference type="Pfam" id="PF00196">
    <property type="entry name" value="GerE"/>
    <property type="match status" value="1"/>
</dbReference>
<dbReference type="InterPro" id="IPR000792">
    <property type="entry name" value="Tscrpt_reg_LuxR_C"/>
</dbReference>
<organism evidence="5 6">
    <name type="scientific">Nocardioides kongjuensis</name>
    <dbReference type="NCBI Taxonomy" id="349522"/>
    <lineage>
        <taxon>Bacteria</taxon>
        <taxon>Bacillati</taxon>
        <taxon>Actinomycetota</taxon>
        <taxon>Actinomycetes</taxon>
        <taxon>Propionibacteriales</taxon>
        <taxon>Nocardioidaceae</taxon>
        <taxon>Nocardioides</taxon>
    </lineage>
</organism>
<dbReference type="InterPro" id="IPR016032">
    <property type="entry name" value="Sig_transdc_resp-reg_C-effctor"/>
</dbReference>
<dbReference type="PANTHER" id="PTHR43214">
    <property type="entry name" value="TWO-COMPONENT RESPONSE REGULATOR"/>
    <property type="match status" value="1"/>
</dbReference>
<feature type="domain" description="HTH luxR-type" evidence="3">
    <location>
        <begin position="153"/>
        <end position="218"/>
    </location>
</feature>
<evidence type="ECO:0000256" key="2">
    <source>
        <dbReference type="PROSITE-ProRule" id="PRU00169"/>
    </source>
</evidence>
<dbReference type="RefSeq" id="WP_179728441.1">
    <property type="nucleotide sequence ID" value="NZ_BAABEF010000001.1"/>
</dbReference>
<feature type="domain" description="Response regulatory" evidence="4">
    <location>
        <begin position="7"/>
        <end position="125"/>
    </location>
</feature>
<dbReference type="InterPro" id="IPR039420">
    <property type="entry name" value="WalR-like"/>
</dbReference>
<dbReference type="PROSITE" id="PS50043">
    <property type="entry name" value="HTH_LUXR_2"/>
    <property type="match status" value="1"/>
</dbReference>
<evidence type="ECO:0000256" key="1">
    <source>
        <dbReference type="ARBA" id="ARBA00023125"/>
    </source>
</evidence>
<dbReference type="SUPFAM" id="SSF52172">
    <property type="entry name" value="CheY-like"/>
    <property type="match status" value="1"/>
</dbReference>
<evidence type="ECO:0000259" key="3">
    <source>
        <dbReference type="PROSITE" id="PS50043"/>
    </source>
</evidence>
<dbReference type="PRINTS" id="PR00038">
    <property type="entry name" value="HTHLUXR"/>
</dbReference>
<dbReference type="GO" id="GO:0000160">
    <property type="term" value="P:phosphorelay signal transduction system"/>
    <property type="evidence" value="ECO:0007669"/>
    <property type="project" value="InterPro"/>
</dbReference>
<dbReference type="Proteomes" id="UP000582231">
    <property type="component" value="Unassembled WGS sequence"/>
</dbReference>
<dbReference type="Gene3D" id="1.10.10.10">
    <property type="entry name" value="Winged helix-like DNA-binding domain superfamily/Winged helix DNA-binding domain"/>
    <property type="match status" value="1"/>
</dbReference>
<dbReference type="InterPro" id="IPR011006">
    <property type="entry name" value="CheY-like_superfamily"/>
</dbReference>
<dbReference type="InterPro" id="IPR036388">
    <property type="entry name" value="WH-like_DNA-bd_sf"/>
</dbReference>
<evidence type="ECO:0000313" key="6">
    <source>
        <dbReference type="Proteomes" id="UP000582231"/>
    </source>
</evidence>
<comment type="caution">
    <text evidence="5">The sequence shown here is derived from an EMBL/GenBank/DDBJ whole genome shotgun (WGS) entry which is preliminary data.</text>
</comment>
<dbReference type="Pfam" id="PF00072">
    <property type="entry name" value="Response_reg"/>
    <property type="match status" value="1"/>
</dbReference>
<gene>
    <name evidence="5" type="ORF">BJ958_003782</name>
</gene>
<dbReference type="PROSITE" id="PS50110">
    <property type="entry name" value="RESPONSE_REGULATORY"/>
    <property type="match status" value="1"/>
</dbReference>
<evidence type="ECO:0000259" key="4">
    <source>
        <dbReference type="PROSITE" id="PS50110"/>
    </source>
</evidence>
<dbReference type="PROSITE" id="PS00622">
    <property type="entry name" value="HTH_LUXR_1"/>
    <property type="match status" value="1"/>
</dbReference>
<accession>A0A852RSP6</accession>
<dbReference type="CDD" id="cd06170">
    <property type="entry name" value="LuxR_C_like"/>
    <property type="match status" value="1"/>
</dbReference>
<feature type="modified residue" description="4-aspartylphosphate" evidence="2">
    <location>
        <position position="61"/>
    </location>
</feature>
<dbReference type="EMBL" id="JACCBF010000001">
    <property type="protein sequence ID" value="NYD32236.1"/>
    <property type="molecule type" value="Genomic_DNA"/>
</dbReference>
<keyword evidence="2" id="KW-0597">Phosphoprotein</keyword>
<name>A0A852RSP6_9ACTN</name>
<dbReference type="GO" id="GO:0003677">
    <property type="term" value="F:DNA binding"/>
    <property type="evidence" value="ECO:0007669"/>
    <property type="project" value="UniProtKB-KW"/>
</dbReference>
<sequence length="224" mass="24239">MVRSPFRIVIVEDHALFAQSLDFALTREGHDVRVLTPDDFATSGALLARVRELRPRVVLLDLELGPLGDGRLFIAPLARAGVQVIVLTATTDRVRWGECLAVGARRVLSKAGTLDGVLAAITALAQGGPLMDETERAELIALARANGEEHRAIRTRFERLTPREAVVLGHLMRGETVHDVAATFVVSESTVRTQVKRILGKLEVSSQLAAVGLANRIGWHPPAA</sequence>
<proteinExistence type="predicted"/>